<keyword evidence="1" id="KW-0812">Transmembrane</keyword>
<gene>
    <name evidence="4" type="ORF">JXQ802_LOCUS17326</name>
    <name evidence="3" type="ORF">PYM288_LOCUS13968</name>
</gene>
<feature type="transmembrane region" description="Helical" evidence="1">
    <location>
        <begin position="198"/>
        <end position="219"/>
    </location>
</feature>
<evidence type="ECO:0000256" key="1">
    <source>
        <dbReference type="SAM" id="Phobius"/>
    </source>
</evidence>
<dbReference type="EMBL" id="CAJNOH010000293">
    <property type="protein sequence ID" value="CAF0988128.1"/>
    <property type="molecule type" value="Genomic_DNA"/>
</dbReference>
<keyword evidence="1" id="KW-1133">Transmembrane helix</keyword>
<keyword evidence="6" id="KW-1185">Reference proteome</keyword>
<organism evidence="3 5">
    <name type="scientific">Rotaria sordida</name>
    <dbReference type="NCBI Taxonomy" id="392033"/>
    <lineage>
        <taxon>Eukaryota</taxon>
        <taxon>Metazoa</taxon>
        <taxon>Spiralia</taxon>
        <taxon>Gnathifera</taxon>
        <taxon>Rotifera</taxon>
        <taxon>Eurotatoria</taxon>
        <taxon>Bdelloidea</taxon>
        <taxon>Philodinida</taxon>
        <taxon>Philodinidae</taxon>
        <taxon>Rotaria</taxon>
    </lineage>
</organism>
<accession>A0A814FNR5</accession>
<name>A0A814FNR5_9BILA</name>
<feature type="signal peptide" evidence="2">
    <location>
        <begin position="1"/>
        <end position="18"/>
    </location>
</feature>
<protein>
    <submittedName>
        <fullName evidence="3">Uncharacterized protein</fullName>
    </submittedName>
</protein>
<dbReference type="AlphaFoldDB" id="A0A814FNR5"/>
<sequence length="249" mass="29476">MLKLFIFTIFLFSSPIFGLLETLFQAQNNCYSRCHSNYDTSLSNLDACKKGCDYKLHNEDCTVRCKLLRTDEQIQASCLAGCSSNHSPEIKESIENERPRSIILIRLRQRPLSEHSPFNIDRIRMFINKIRKFNENRNIIKQSNEIQTDSLNDENTYKITRFIIHQKDNIESRNNRFKQFLNDIHSEWNDLIHKQPKISIWICFVFLLLSSIILWHMIVSLCHHTPRHHTLSTHAQELAVDNIYEKEKL</sequence>
<evidence type="ECO:0000313" key="5">
    <source>
        <dbReference type="Proteomes" id="UP000663854"/>
    </source>
</evidence>
<evidence type="ECO:0000256" key="2">
    <source>
        <dbReference type="SAM" id="SignalP"/>
    </source>
</evidence>
<evidence type="ECO:0000313" key="6">
    <source>
        <dbReference type="Proteomes" id="UP000663870"/>
    </source>
</evidence>
<keyword evidence="1" id="KW-0472">Membrane</keyword>
<evidence type="ECO:0000313" key="4">
    <source>
        <dbReference type="EMBL" id="CAF1064060.1"/>
    </source>
</evidence>
<feature type="chain" id="PRO_5035599916" evidence="2">
    <location>
        <begin position="19"/>
        <end position="249"/>
    </location>
</feature>
<dbReference type="Proteomes" id="UP000663870">
    <property type="component" value="Unassembled WGS sequence"/>
</dbReference>
<evidence type="ECO:0000313" key="3">
    <source>
        <dbReference type="EMBL" id="CAF0988128.1"/>
    </source>
</evidence>
<dbReference type="Proteomes" id="UP000663854">
    <property type="component" value="Unassembled WGS sequence"/>
</dbReference>
<dbReference type="EMBL" id="CAJNOL010000436">
    <property type="protein sequence ID" value="CAF1064060.1"/>
    <property type="molecule type" value="Genomic_DNA"/>
</dbReference>
<proteinExistence type="predicted"/>
<keyword evidence="2" id="KW-0732">Signal</keyword>
<comment type="caution">
    <text evidence="3">The sequence shown here is derived from an EMBL/GenBank/DDBJ whole genome shotgun (WGS) entry which is preliminary data.</text>
</comment>
<reference evidence="3" key="1">
    <citation type="submission" date="2021-02" db="EMBL/GenBank/DDBJ databases">
        <authorList>
            <person name="Nowell W R."/>
        </authorList>
    </citation>
    <scope>NUCLEOTIDE SEQUENCE</scope>
</reference>